<proteinExistence type="predicted"/>
<dbReference type="InterPro" id="IPR013210">
    <property type="entry name" value="LRR_N_plant-typ"/>
</dbReference>
<feature type="domain" description="Leucine-rich repeat-containing N-terminal plant-type" evidence="13">
    <location>
        <begin position="210"/>
        <end position="243"/>
    </location>
</feature>
<evidence type="ECO:0000256" key="1">
    <source>
        <dbReference type="ARBA" id="ARBA00004191"/>
    </source>
</evidence>
<gene>
    <name evidence="14" type="ORF">Syun_025907</name>
</gene>
<keyword evidence="9" id="KW-0961">Cell wall biogenesis/degradation</keyword>
<evidence type="ECO:0000256" key="8">
    <source>
        <dbReference type="ARBA" id="ARBA00023278"/>
    </source>
</evidence>
<dbReference type="PANTHER" id="PTHR32093:SF120">
    <property type="entry name" value="LEUCINE-RICH REPEAT EXTENSIN-LIKE PROTEIN 3-RELATED"/>
    <property type="match status" value="1"/>
</dbReference>
<feature type="transmembrane region" description="Helical" evidence="12">
    <location>
        <begin position="49"/>
        <end position="67"/>
    </location>
</feature>
<dbReference type="InterPro" id="IPR001611">
    <property type="entry name" value="Leu-rich_rpt"/>
</dbReference>
<sequence>MRHLTATWTKRDLGSRFAPNLSPHPRLFPPPLGLFPNPASPRRRRRRRYLAFVAGDPALALCSATALRSPLSARCRRPRDRVASAQTRVDLWRQRSGGWRERSGTTERKRKGWWEQGAAAAGAEAVAVGTWAGRRQGGTRVCAGVLGGGVGRRGRGREGSNGALTYAQVKYIRHRQLLYYRDEFGDRGENIKVDPSLVFENPRLRNAYIALQSWKQAIISDPLNFTANWVGPNVCKYKGVFCTNAIDNSSIHAVAGIDLNHGDIAGYLPEELGLLSDLALFHINSNRFCGTIPHKFNKLKLLFELDLSNNRFAGRFPGVVLQLPSLKFLDLRFNEFEGVVPRELFDKDLDAIFINNNRFTFNLPDNFGNSPVSVIVVANNRFHGCIPASLGNMGGTLNEIIFMNNGLRSCLPKQIGLLRNVTVFDVSFNELMGSLPSEVGEMKAVEQLNVAHNMLSGLIPESVCSLPKLENFTFSYNFFSGEPPKCLGLKDFDDRRNCLANRPGQRTGQQCREFLSRPVDCASFKCAPFVPSPGSPPVVSPPVVSPTPVPVHRPLPSAPSLCIAATTISTARLSTAAATTTTTTTTTTYTNL</sequence>
<evidence type="ECO:0000256" key="6">
    <source>
        <dbReference type="ARBA" id="ARBA00022737"/>
    </source>
</evidence>
<evidence type="ECO:0000259" key="13">
    <source>
        <dbReference type="Pfam" id="PF08263"/>
    </source>
</evidence>
<evidence type="ECO:0000256" key="9">
    <source>
        <dbReference type="ARBA" id="ARBA00023316"/>
    </source>
</evidence>
<evidence type="ECO:0000256" key="3">
    <source>
        <dbReference type="ARBA" id="ARBA00022525"/>
    </source>
</evidence>
<dbReference type="InterPro" id="IPR051582">
    <property type="entry name" value="LRR_extensin-like_regulator"/>
</dbReference>
<keyword evidence="12" id="KW-0812">Transmembrane</keyword>
<organism evidence="14 15">
    <name type="scientific">Stephania yunnanensis</name>
    <dbReference type="NCBI Taxonomy" id="152371"/>
    <lineage>
        <taxon>Eukaryota</taxon>
        <taxon>Viridiplantae</taxon>
        <taxon>Streptophyta</taxon>
        <taxon>Embryophyta</taxon>
        <taxon>Tracheophyta</taxon>
        <taxon>Spermatophyta</taxon>
        <taxon>Magnoliopsida</taxon>
        <taxon>Ranunculales</taxon>
        <taxon>Menispermaceae</taxon>
        <taxon>Menispermoideae</taxon>
        <taxon>Cissampelideae</taxon>
        <taxon>Stephania</taxon>
    </lineage>
</organism>
<keyword evidence="4" id="KW-0433">Leucine-rich repeat</keyword>
<keyword evidence="12" id="KW-0472">Membrane</keyword>
<name>A0AAP0HV85_9MAGN</name>
<evidence type="ECO:0000256" key="10">
    <source>
        <dbReference type="ARBA" id="ARBA00041871"/>
    </source>
</evidence>
<keyword evidence="12" id="KW-1133">Transmembrane helix</keyword>
<dbReference type="Pfam" id="PF00560">
    <property type="entry name" value="LRR_1"/>
    <property type="match status" value="1"/>
</dbReference>
<accession>A0AAP0HV85</accession>
<dbReference type="SUPFAM" id="SSF52058">
    <property type="entry name" value="L domain-like"/>
    <property type="match status" value="1"/>
</dbReference>
<dbReference type="Gene3D" id="3.80.10.10">
    <property type="entry name" value="Ribonuclease Inhibitor"/>
    <property type="match status" value="1"/>
</dbReference>
<evidence type="ECO:0000313" key="14">
    <source>
        <dbReference type="EMBL" id="KAK9098862.1"/>
    </source>
</evidence>
<dbReference type="FunFam" id="3.80.10.10:FF:000224">
    <property type="entry name" value="Leucine-rich repeat extensin-like protein 1"/>
    <property type="match status" value="1"/>
</dbReference>
<comment type="function">
    <text evidence="11">Modulates cell morphogenesis by regulating cell wall formation and assembly, and/or growth polarization.</text>
</comment>
<dbReference type="FunFam" id="3.80.10.10:FF:000631">
    <property type="entry name" value="Leucine-rich repeat extensin-like protein 5"/>
    <property type="match status" value="1"/>
</dbReference>
<comment type="subcellular location">
    <subcellularLocation>
        <location evidence="1">Secreted</location>
        <location evidence="1">Cell wall</location>
    </subcellularLocation>
</comment>
<dbReference type="GO" id="GO:0071555">
    <property type="term" value="P:cell wall organization"/>
    <property type="evidence" value="ECO:0007669"/>
    <property type="project" value="UniProtKB-KW"/>
</dbReference>
<keyword evidence="6" id="KW-0677">Repeat</keyword>
<dbReference type="Proteomes" id="UP001420932">
    <property type="component" value="Unassembled WGS sequence"/>
</dbReference>
<evidence type="ECO:0000256" key="11">
    <source>
        <dbReference type="ARBA" id="ARBA00054567"/>
    </source>
</evidence>
<evidence type="ECO:0000313" key="15">
    <source>
        <dbReference type="Proteomes" id="UP001420932"/>
    </source>
</evidence>
<evidence type="ECO:0000256" key="4">
    <source>
        <dbReference type="ARBA" id="ARBA00022614"/>
    </source>
</evidence>
<keyword evidence="5" id="KW-0732">Signal</keyword>
<evidence type="ECO:0000256" key="5">
    <source>
        <dbReference type="ARBA" id="ARBA00022729"/>
    </source>
</evidence>
<dbReference type="PANTHER" id="PTHR32093">
    <property type="entry name" value="LEUCINE-RICH REPEAT EXTENSIN-LIKE PROTEIN 3-RELATED"/>
    <property type="match status" value="1"/>
</dbReference>
<comment type="caution">
    <text evidence="14">The sequence shown here is derived from an EMBL/GenBank/DDBJ whole genome shotgun (WGS) entry which is preliminary data.</text>
</comment>
<keyword evidence="15" id="KW-1185">Reference proteome</keyword>
<keyword evidence="7" id="KW-0325">Glycoprotein</keyword>
<dbReference type="AlphaFoldDB" id="A0AAP0HV85"/>
<dbReference type="EMBL" id="JBBNAF010000011">
    <property type="protein sequence ID" value="KAK9098862.1"/>
    <property type="molecule type" value="Genomic_DNA"/>
</dbReference>
<keyword evidence="3" id="KW-0964">Secreted</keyword>
<evidence type="ECO:0000256" key="12">
    <source>
        <dbReference type="SAM" id="Phobius"/>
    </source>
</evidence>
<protein>
    <recommendedName>
        <fullName evidence="10">Cell wall hydroxyproline-rich glycoprotein</fullName>
    </recommendedName>
</protein>
<keyword evidence="8" id="KW-0379">Hydroxylation</keyword>
<keyword evidence="2" id="KW-0134">Cell wall</keyword>
<evidence type="ECO:0000256" key="7">
    <source>
        <dbReference type="ARBA" id="ARBA00023180"/>
    </source>
</evidence>
<reference evidence="14 15" key="1">
    <citation type="submission" date="2024-01" db="EMBL/GenBank/DDBJ databases">
        <title>Genome assemblies of Stephania.</title>
        <authorList>
            <person name="Yang L."/>
        </authorList>
    </citation>
    <scope>NUCLEOTIDE SEQUENCE [LARGE SCALE GENOMIC DNA]</scope>
    <source>
        <strain evidence="14">YNDBR</strain>
        <tissue evidence="14">Leaf</tissue>
    </source>
</reference>
<dbReference type="InterPro" id="IPR032675">
    <property type="entry name" value="LRR_dom_sf"/>
</dbReference>
<dbReference type="Pfam" id="PF08263">
    <property type="entry name" value="LRRNT_2"/>
    <property type="match status" value="1"/>
</dbReference>
<evidence type="ECO:0000256" key="2">
    <source>
        <dbReference type="ARBA" id="ARBA00022512"/>
    </source>
</evidence>